<proteinExistence type="inferred from homology"/>
<reference evidence="10 11" key="1">
    <citation type="submission" date="2019-03" db="EMBL/GenBank/DDBJ databases">
        <title>Genomic Encyclopedia of Type Strains, Phase IV (KMG-IV): sequencing the most valuable type-strain genomes for metagenomic binning, comparative biology and taxonomic classification.</title>
        <authorList>
            <person name="Goeker M."/>
        </authorList>
    </citation>
    <scope>NUCLEOTIDE SEQUENCE [LARGE SCALE GENOMIC DNA]</scope>
    <source>
        <strain evidence="10 11">DSM 2132</strain>
    </source>
</reference>
<accession>A0A4R2PQ60</accession>
<evidence type="ECO:0000256" key="7">
    <source>
        <dbReference type="ARBA" id="ARBA00022989"/>
    </source>
</evidence>
<dbReference type="RefSeq" id="WP_132707554.1">
    <property type="nucleotide sequence ID" value="NZ_JACIGF010000002.1"/>
</dbReference>
<comment type="pathway">
    <text evidence="2">Cofactor biosynthesis; adenosylcobalamin biosynthesis.</text>
</comment>
<dbReference type="EMBL" id="SLXO01000002">
    <property type="protein sequence ID" value="TCP37900.1"/>
    <property type="molecule type" value="Genomic_DNA"/>
</dbReference>
<dbReference type="Proteomes" id="UP000295399">
    <property type="component" value="Unassembled WGS sequence"/>
</dbReference>
<evidence type="ECO:0000256" key="4">
    <source>
        <dbReference type="ARBA" id="ARBA00022475"/>
    </source>
</evidence>
<evidence type="ECO:0000256" key="3">
    <source>
        <dbReference type="ARBA" id="ARBA00006263"/>
    </source>
</evidence>
<keyword evidence="11" id="KW-1185">Reference proteome</keyword>
<dbReference type="AlphaFoldDB" id="A0A4R2PQ60"/>
<keyword evidence="8 9" id="KW-0472">Membrane</keyword>
<sequence length="345" mass="36752">MPIISLTEINPVALPPMLVLLLGLVLNMALGRDTWLRRTFEGPIDAANRFVGGLEQRYNRPNMSAAMRKADGLSTLAFLVLLAGLVGVLLMWFVAAVPYGWLLEVVIIAAVLVQRAHLDRTRVVIRSLAAGTEQGRAALALTARRDTAALDRPGLARTCVENTARAAFEGLMAPVFYYLLLGLPGLLVLRTVNGFHHMINDQTPFSACFGWGGARFNQILMAPVAVLSPVIVGLATLSLWPGRAWEAVVTGYRAGNRHYLPMTGPVSAAFAGALGLRLGGPVRIKGTAYDGAFYGGPIEDADTPQMCAALMLFVRVSLTLALILALATALGYAAPLATLVMPPPA</sequence>
<organism evidence="10 11">
    <name type="scientific">Rhodothalassium salexigens DSM 2132</name>
    <dbReference type="NCBI Taxonomy" id="1188247"/>
    <lineage>
        <taxon>Bacteria</taxon>
        <taxon>Pseudomonadati</taxon>
        <taxon>Pseudomonadota</taxon>
        <taxon>Alphaproteobacteria</taxon>
        <taxon>Rhodothalassiales</taxon>
        <taxon>Rhodothalassiaceae</taxon>
        <taxon>Rhodothalassium</taxon>
    </lineage>
</organism>
<evidence type="ECO:0000256" key="6">
    <source>
        <dbReference type="ARBA" id="ARBA00022692"/>
    </source>
</evidence>
<evidence type="ECO:0000256" key="5">
    <source>
        <dbReference type="ARBA" id="ARBA00022573"/>
    </source>
</evidence>
<dbReference type="UniPathway" id="UPA00148"/>
<keyword evidence="5" id="KW-0169">Cobalamin biosynthesis</keyword>
<dbReference type="GO" id="GO:0048472">
    <property type="term" value="F:threonine-phosphate decarboxylase activity"/>
    <property type="evidence" value="ECO:0007669"/>
    <property type="project" value="InterPro"/>
</dbReference>
<dbReference type="InParanoid" id="A0A4R2PQ60"/>
<name>A0A4R2PQ60_RHOSA</name>
<dbReference type="Pfam" id="PF03186">
    <property type="entry name" value="CobD_Cbib"/>
    <property type="match status" value="1"/>
</dbReference>
<evidence type="ECO:0000313" key="11">
    <source>
        <dbReference type="Proteomes" id="UP000295399"/>
    </source>
</evidence>
<evidence type="ECO:0000256" key="1">
    <source>
        <dbReference type="ARBA" id="ARBA00004651"/>
    </source>
</evidence>
<keyword evidence="6 9" id="KW-0812">Transmembrane</keyword>
<feature type="transmembrane region" description="Helical" evidence="9">
    <location>
        <begin position="73"/>
        <end position="93"/>
    </location>
</feature>
<protein>
    <submittedName>
        <fullName evidence="10">Adenosylcobinamide-phosphate synthase</fullName>
    </submittedName>
</protein>
<gene>
    <name evidence="10" type="ORF">EV659_102308</name>
</gene>
<evidence type="ECO:0000256" key="9">
    <source>
        <dbReference type="SAM" id="Phobius"/>
    </source>
</evidence>
<comment type="caution">
    <text evidence="10">The sequence shown here is derived from an EMBL/GenBank/DDBJ whole genome shotgun (WGS) entry which is preliminary data.</text>
</comment>
<dbReference type="GO" id="GO:0009236">
    <property type="term" value="P:cobalamin biosynthetic process"/>
    <property type="evidence" value="ECO:0007669"/>
    <property type="project" value="UniProtKB-UniPathway"/>
</dbReference>
<feature type="transmembrane region" description="Helical" evidence="9">
    <location>
        <begin position="312"/>
        <end position="334"/>
    </location>
</feature>
<comment type="subcellular location">
    <subcellularLocation>
        <location evidence="1">Cell membrane</location>
        <topology evidence="1">Multi-pass membrane protein</topology>
    </subcellularLocation>
</comment>
<evidence type="ECO:0000256" key="8">
    <source>
        <dbReference type="ARBA" id="ARBA00023136"/>
    </source>
</evidence>
<dbReference type="GO" id="GO:0005886">
    <property type="term" value="C:plasma membrane"/>
    <property type="evidence" value="ECO:0007669"/>
    <property type="project" value="UniProtKB-SubCell"/>
</dbReference>
<feature type="transmembrane region" description="Helical" evidence="9">
    <location>
        <begin position="99"/>
        <end position="118"/>
    </location>
</feature>
<dbReference type="PANTHER" id="PTHR34308:SF1">
    <property type="entry name" value="COBALAMIN BIOSYNTHESIS PROTEIN CBIB"/>
    <property type="match status" value="1"/>
</dbReference>
<keyword evidence="4" id="KW-1003">Cell membrane</keyword>
<dbReference type="InterPro" id="IPR004485">
    <property type="entry name" value="Cobalamin_biosynth_CobD/CbiB"/>
</dbReference>
<feature type="transmembrane region" description="Helical" evidence="9">
    <location>
        <begin position="12"/>
        <end position="30"/>
    </location>
</feature>
<feature type="transmembrane region" description="Helical" evidence="9">
    <location>
        <begin position="175"/>
        <end position="199"/>
    </location>
</feature>
<evidence type="ECO:0000256" key="2">
    <source>
        <dbReference type="ARBA" id="ARBA00004953"/>
    </source>
</evidence>
<keyword evidence="7 9" id="KW-1133">Transmembrane helix</keyword>
<feature type="transmembrane region" description="Helical" evidence="9">
    <location>
        <begin position="219"/>
        <end position="240"/>
    </location>
</feature>
<dbReference type="PANTHER" id="PTHR34308">
    <property type="entry name" value="COBALAMIN BIOSYNTHESIS PROTEIN CBIB"/>
    <property type="match status" value="1"/>
</dbReference>
<evidence type="ECO:0000313" key="10">
    <source>
        <dbReference type="EMBL" id="TCP37900.1"/>
    </source>
</evidence>
<comment type="similarity">
    <text evidence="3">Belongs to the CobD/CbiB family.</text>
</comment>